<feature type="domain" description="Glycosyltransferase 2-like" evidence="3">
    <location>
        <begin position="2"/>
        <end position="52"/>
    </location>
</feature>
<dbReference type="RefSeq" id="WP_170077317.1">
    <property type="nucleotide sequence ID" value="NZ_JABAFA010000009.1"/>
</dbReference>
<dbReference type="Proteomes" id="UP000543804">
    <property type="component" value="Unassembled WGS sequence"/>
</dbReference>
<evidence type="ECO:0000256" key="2">
    <source>
        <dbReference type="ARBA" id="ARBA00022679"/>
    </source>
</evidence>
<proteinExistence type="predicted"/>
<keyword evidence="1" id="KW-0328">Glycosyltransferase</keyword>
<gene>
    <name evidence="4" type="ORF">HF878_04175</name>
</gene>
<feature type="non-terminal residue" evidence="4">
    <location>
        <position position="53"/>
    </location>
</feature>
<keyword evidence="5" id="KW-1185">Reference proteome</keyword>
<reference evidence="4 5" key="1">
    <citation type="submission" date="2020-04" db="EMBL/GenBank/DDBJ databases">
        <authorList>
            <person name="Hitch T.C.A."/>
            <person name="Wylensek D."/>
            <person name="Clavel T."/>
        </authorList>
    </citation>
    <scope>NUCLEOTIDE SEQUENCE [LARGE SCALE GENOMIC DNA]</scope>
    <source>
        <strain evidence="4 5">PG-130-P53-12</strain>
    </source>
</reference>
<evidence type="ECO:0000256" key="1">
    <source>
        <dbReference type="ARBA" id="ARBA00022676"/>
    </source>
</evidence>
<comment type="caution">
    <text evidence="4">The sequence shown here is derived from an EMBL/GenBank/DDBJ whole genome shotgun (WGS) entry which is preliminary data.</text>
</comment>
<evidence type="ECO:0000313" key="5">
    <source>
        <dbReference type="Proteomes" id="UP000543804"/>
    </source>
</evidence>
<dbReference type="PANTHER" id="PTHR22916:SF51">
    <property type="entry name" value="GLYCOSYLTRANSFERASE EPSH-RELATED"/>
    <property type="match status" value="1"/>
</dbReference>
<name>A0A848BC96_9FIRM</name>
<dbReference type="SUPFAM" id="SSF53448">
    <property type="entry name" value="Nucleotide-diphospho-sugar transferases"/>
    <property type="match status" value="1"/>
</dbReference>
<dbReference type="AlphaFoldDB" id="A0A848BC96"/>
<sequence length="53" mass="5959">MSVIIPVYNVEEYLRECVESILHQDAPSMEILLIDDASTDSSAYIAEQLAKED</sequence>
<protein>
    <submittedName>
        <fullName evidence="4">Glycosyltransferase family 2 protein</fullName>
    </submittedName>
</protein>
<dbReference type="PANTHER" id="PTHR22916">
    <property type="entry name" value="GLYCOSYLTRANSFERASE"/>
    <property type="match status" value="1"/>
</dbReference>
<dbReference type="InterPro" id="IPR001173">
    <property type="entry name" value="Glyco_trans_2-like"/>
</dbReference>
<evidence type="ECO:0000313" key="4">
    <source>
        <dbReference type="EMBL" id="NMD98681.1"/>
    </source>
</evidence>
<dbReference type="Pfam" id="PF00535">
    <property type="entry name" value="Glycos_transf_2"/>
    <property type="match status" value="1"/>
</dbReference>
<organism evidence="4 5">
    <name type="scientific">Selenomonas bovis</name>
    <dbReference type="NCBI Taxonomy" id="416586"/>
    <lineage>
        <taxon>Bacteria</taxon>
        <taxon>Bacillati</taxon>
        <taxon>Bacillota</taxon>
        <taxon>Negativicutes</taxon>
        <taxon>Selenomonadales</taxon>
        <taxon>Selenomonadaceae</taxon>
        <taxon>Selenomonas</taxon>
    </lineage>
</organism>
<dbReference type="EMBL" id="JABAFA010000009">
    <property type="protein sequence ID" value="NMD98681.1"/>
    <property type="molecule type" value="Genomic_DNA"/>
</dbReference>
<keyword evidence="2 4" id="KW-0808">Transferase</keyword>
<dbReference type="InterPro" id="IPR029044">
    <property type="entry name" value="Nucleotide-diphossugar_trans"/>
</dbReference>
<evidence type="ECO:0000259" key="3">
    <source>
        <dbReference type="Pfam" id="PF00535"/>
    </source>
</evidence>
<dbReference type="Gene3D" id="3.90.550.10">
    <property type="entry name" value="Spore Coat Polysaccharide Biosynthesis Protein SpsA, Chain A"/>
    <property type="match status" value="1"/>
</dbReference>
<accession>A0A848BC96</accession>
<dbReference type="CDD" id="cd00761">
    <property type="entry name" value="Glyco_tranf_GTA_type"/>
    <property type="match status" value="1"/>
</dbReference>
<dbReference type="GO" id="GO:0016757">
    <property type="term" value="F:glycosyltransferase activity"/>
    <property type="evidence" value="ECO:0007669"/>
    <property type="project" value="UniProtKB-KW"/>
</dbReference>